<dbReference type="AlphaFoldDB" id="A0A4R6ID30"/>
<organism evidence="3 4">
    <name type="scientific">Mycoplasma testudineum</name>
    <dbReference type="NCBI Taxonomy" id="244584"/>
    <lineage>
        <taxon>Bacteria</taxon>
        <taxon>Bacillati</taxon>
        <taxon>Mycoplasmatota</taxon>
        <taxon>Mollicutes</taxon>
        <taxon>Mycoplasmataceae</taxon>
        <taxon>Mycoplasma</taxon>
    </lineage>
</organism>
<evidence type="ECO:0000256" key="2">
    <source>
        <dbReference type="SAM" id="Phobius"/>
    </source>
</evidence>
<proteinExistence type="predicted"/>
<feature type="compositionally biased region" description="Polar residues" evidence="1">
    <location>
        <begin position="696"/>
        <end position="707"/>
    </location>
</feature>
<feature type="region of interest" description="Disordered" evidence="1">
    <location>
        <begin position="686"/>
        <end position="707"/>
    </location>
</feature>
<evidence type="ECO:0000313" key="3">
    <source>
        <dbReference type="EMBL" id="TDO19804.1"/>
    </source>
</evidence>
<keyword evidence="2" id="KW-0472">Membrane</keyword>
<feature type="transmembrane region" description="Helical" evidence="2">
    <location>
        <begin position="1194"/>
        <end position="1216"/>
    </location>
</feature>
<evidence type="ECO:0000313" key="4">
    <source>
        <dbReference type="Proteomes" id="UP000295518"/>
    </source>
</evidence>
<dbReference type="Proteomes" id="UP000295518">
    <property type="component" value="Unassembled WGS sequence"/>
</dbReference>
<comment type="caution">
    <text evidence="3">The sequence shown here is derived from an EMBL/GenBank/DDBJ whole genome shotgun (WGS) entry which is preliminary data.</text>
</comment>
<accession>A0A4R6ID30</accession>
<keyword evidence="2" id="KW-0812">Transmembrane</keyword>
<reference evidence="3 4" key="1">
    <citation type="submission" date="2019-03" db="EMBL/GenBank/DDBJ databases">
        <title>Genomic Encyclopedia of Archaeal and Bacterial Type Strains, Phase II (KMG-II): from individual species to whole genera.</title>
        <authorList>
            <person name="Goeker M."/>
        </authorList>
    </citation>
    <scope>NUCLEOTIDE SEQUENCE [LARGE SCALE GENOMIC DNA]</scope>
    <source>
        <strain evidence="3 4">ATCC 700618</strain>
    </source>
</reference>
<keyword evidence="2" id="KW-1133">Transmembrane helix</keyword>
<name>A0A4R6ID30_9MOLU</name>
<evidence type="ECO:0000256" key="1">
    <source>
        <dbReference type="SAM" id="MobiDB-lite"/>
    </source>
</evidence>
<keyword evidence="4" id="KW-1185">Reference proteome</keyword>
<protein>
    <submittedName>
        <fullName evidence="3">Uncharacterized protein</fullName>
    </submittedName>
</protein>
<feature type="compositionally biased region" description="Basic and acidic residues" evidence="1">
    <location>
        <begin position="686"/>
        <end position="695"/>
    </location>
</feature>
<sequence>MLIFISILPIFTIASNDLVPNYKIENSIRVENKLTKTHRWSENINTGAVRAVFLSKFKNNSQLFYNPGPQIYVNEKLMYINKATKSVDLPHSFSSSDKIRIHYPLHSKEKSNYYLELPKSENTNTLTENQLKNLIEPHIYSRILKIQHQFQKYTLNLSSNDNSQIDLFSIQKVFDISYEYYINDDVFSYINTLKKEMAKVQSNTAKYITWDKNINKSENIVVNTIYQLNNLSTAIKNYSFKWTLDKTSIKSNTITTTPKLTFFQNDNWIHDHIFEKIKIQFQEIPKYNLLLEDTLNFIYRKNNWKNGNYESEIPTHKNENGIDTIIVNQFPKVIYKSNKLSKKYIAVNDVKIAVLDNIFEYDIEKNWENEFQIKIEIKDLDNKVLQTINFYKNVDNQVLKSKYFGWNPEKNSHQKKILTQYLNENKDENPYYNPLIDPITGLITKNYFVKRKEYLHYSNQLNKLINKNEIGGFVNFSKSDKGITIESNDEYEIIHGYKKNVNDSYIDEKLDKSKFKKDNTYYISETGLHLFKFLHKQSKLDKYYLHFIGETSPEFDKFFEKYFIEADKSIYGQILKIYLNKNYPTTVVNYIFQNYSKLLQGWVDYITYELPYLDSVDLNKTEVDSIVKKINSSEKQGNNNDNNNAIYIGKKLGNNSNNLKFNNTHAGNKNDPKNILNNFETKNLPKIESDQKIKQNENSVTKNNNKLSDNLDENSEWSKTGVIKQLLNKLKIFVSDNFIENLIKSIEHQNILIASEMNIELSNSKDFAFKFGVDQLNADEYFKLKFEQNDHDKWFIFSIKNENFDLTNINYENNFNDIEWKDHENEKIKYFDRQNLGSDVFLENSIFPERALIWNHSSPTMTNGFEFMVYPISQVDKKQIKLPTLLDFNISELNLNGLTNKTSIITSIKNHISMSVGPKYSKLFKIQGLSSELLERLSTVHHSASDTIKYQIEITSSSDDIHIYEKLIIYNYFDGEFVPKNNDLSKMKINSILLNAKSKIEFISLLEAELTKIGYENEIYYKKDFFIKDLDEILLPINRNGNFEIQITLLPNQKYFINEFNVVVKNSISEGDKFIIDLRDLKIENLILETNDGGKMYQLITSFFQEKFSNFGIDYSSELKAINLSTPGTFLTLLRPNNINKVKIEIESANETLLNSLFVIIQNNNNSSEAVNTILNNATTDEINKSLESNKLALSYWLVPLIITITISALVIGKIIHNKFNRKVK</sequence>
<gene>
    <name evidence="3" type="ORF">EI74_0608</name>
</gene>
<dbReference type="EMBL" id="SNWN01000013">
    <property type="protein sequence ID" value="TDO19804.1"/>
    <property type="molecule type" value="Genomic_DNA"/>
</dbReference>